<proteinExistence type="predicted"/>
<dbReference type="SUPFAM" id="SSF55469">
    <property type="entry name" value="FMN-dependent nitroreductase-like"/>
    <property type="match status" value="1"/>
</dbReference>
<dbReference type="Proteomes" id="UP001164020">
    <property type="component" value="Chromosome"/>
</dbReference>
<dbReference type="InterPro" id="IPR050461">
    <property type="entry name" value="Nitroreductase_HadB/RutE"/>
</dbReference>
<dbReference type="PANTHER" id="PTHR43543:SF1">
    <property type="entry name" value="MALONIC SEMIALDEHYDE REDUCTASE RUTE-RELATED"/>
    <property type="match status" value="1"/>
</dbReference>
<accession>A0ABY7C412</accession>
<reference evidence="2" key="1">
    <citation type="submission" date="2022-12" db="EMBL/GenBank/DDBJ databases">
        <title>Jiella pelagia sp. nov., isolated from phosphonate enriched culture of Northwest Pacific surface seawater.</title>
        <authorList>
            <person name="Shin D.Y."/>
            <person name="Hwang C.Y."/>
        </authorList>
    </citation>
    <scope>NUCLEOTIDE SEQUENCE</scope>
    <source>
        <strain evidence="2">HL-NP1</strain>
    </source>
</reference>
<dbReference type="EC" id="1.1.1.298" evidence="2"/>
<feature type="domain" description="Nitroreductase" evidence="1">
    <location>
        <begin position="23"/>
        <end position="168"/>
    </location>
</feature>
<keyword evidence="2" id="KW-0560">Oxidoreductase</keyword>
<gene>
    <name evidence="2" type="ORF">OH818_11955</name>
</gene>
<dbReference type="InterPro" id="IPR029479">
    <property type="entry name" value="Nitroreductase"/>
</dbReference>
<dbReference type="GO" id="GO:0035527">
    <property type="term" value="F:3-hydroxypropionate dehydrogenase (NADP+) activity"/>
    <property type="evidence" value="ECO:0007669"/>
    <property type="project" value="UniProtKB-EC"/>
</dbReference>
<dbReference type="InterPro" id="IPR000415">
    <property type="entry name" value="Nitroreductase-like"/>
</dbReference>
<organism evidence="2 3">
    <name type="scientific">Jiella pelagia</name>
    <dbReference type="NCBI Taxonomy" id="2986949"/>
    <lineage>
        <taxon>Bacteria</taxon>
        <taxon>Pseudomonadati</taxon>
        <taxon>Pseudomonadota</taxon>
        <taxon>Alphaproteobacteria</taxon>
        <taxon>Hyphomicrobiales</taxon>
        <taxon>Aurantimonadaceae</taxon>
        <taxon>Jiella</taxon>
    </lineage>
</organism>
<name>A0ABY7C412_9HYPH</name>
<keyword evidence="3" id="KW-1185">Reference proteome</keyword>
<evidence type="ECO:0000313" key="3">
    <source>
        <dbReference type="Proteomes" id="UP001164020"/>
    </source>
</evidence>
<dbReference type="Pfam" id="PF00881">
    <property type="entry name" value="Nitroreductase"/>
    <property type="match status" value="1"/>
</dbReference>
<dbReference type="PANTHER" id="PTHR43543">
    <property type="entry name" value="MALONIC SEMIALDEHYDE REDUCTASE RUTE-RELATED"/>
    <property type="match status" value="1"/>
</dbReference>
<sequence>MSNQPINDAALDRLFRAARTESAWTEETVPEALIRATFDLARMGPTSGNSSPARFVFFPKGAARDRLMPLISEGNREKAAAAPWIVIIAHDLAFYDKMPELFPQRPQMFDALRDKPEAAETHAFRNGTLQGAYLMLAARALGLDVGPMSGIDAKGIDEAFFLDDPIRATWRTNWACNIGYGAGASFDRLPRLEFDSACVIL</sequence>
<dbReference type="EMBL" id="CP114029">
    <property type="protein sequence ID" value="WAP70659.1"/>
    <property type="molecule type" value="Genomic_DNA"/>
</dbReference>
<dbReference type="Gene3D" id="3.40.109.10">
    <property type="entry name" value="NADH Oxidase"/>
    <property type="match status" value="1"/>
</dbReference>
<evidence type="ECO:0000313" key="2">
    <source>
        <dbReference type="EMBL" id="WAP70659.1"/>
    </source>
</evidence>
<protein>
    <submittedName>
        <fullName evidence="2">Malonic semialdehyde reductase</fullName>
        <ecNumber evidence="2">1.1.1.298</ecNumber>
    </submittedName>
</protein>
<dbReference type="RefSeq" id="WP_268883167.1">
    <property type="nucleotide sequence ID" value="NZ_CP114029.1"/>
</dbReference>
<evidence type="ECO:0000259" key="1">
    <source>
        <dbReference type="Pfam" id="PF00881"/>
    </source>
</evidence>
<dbReference type="NCBIfam" id="NF003768">
    <property type="entry name" value="PRK05365.1"/>
    <property type="match status" value="1"/>
</dbReference>